<evidence type="ECO:0000256" key="1">
    <source>
        <dbReference type="SAM" id="Phobius"/>
    </source>
</evidence>
<reference evidence="2 3" key="1">
    <citation type="submission" date="2018-06" db="EMBL/GenBank/DDBJ databases">
        <authorList>
            <consortium name="Pathogen Informatics"/>
            <person name="Doyle S."/>
        </authorList>
    </citation>
    <scope>NUCLEOTIDE SEQUENCE [LARGE SCALE GENOMIC DNA]</scope>
    <source>
        <strain evidence="2 3">NCTC12195</strain>
    </source>
</reference>
<evidence type="ECO:0000313" key="2">
    <source>
        <dbReference type="EMBL" id="SUM34797.1"/>
    </source>
</evidence>
<evidence type="ECO:0000313" key="3">
    <source>
        <dbReference type="Proteomes" id="UP000255277"/>
    </source>
</evidence>
<keyword evidence="1" id="KW-0472">Membrane</keyword>
<feature type="transmembrane region" description="Helical" evidence="1">
    <location>
        <begin position="20"/>
        <end position="39"/>
    </location>
</feature>
<dbReference type="Proteomes" id="UP000255277">
    <property type="component" value="Unassembled WGS sequence"/>
</dbReference>
<dbReference type="EMBL" id="UHDK01000001">
    <property type="protein sequence ID" value="SUM34797.1"/>
    <property type="molecule type" value="Genomic_DNA"/>
</dbReference>
<keyword evidence="1" id="KW-0812">Transmembrane</keyword>
<name>A0A380FKQ0_STAGA</name>
<proteinExistence type="predicted"/>
<protein>
    <submittedName>
        <fullName evidence="2">Membrane protein</fullName>
    </submittedName>
</protein>
<accession>A0A380FKQ0</accession>
<keyword evidence="1" id="KW-1133">Transmembrane helix</keyword>
<dbReference type="AlphaFoldDB" id="A0A380FKQ0"/>
<gene>
    <name evidence="2" type="ORF">NCTC12195_04324</name>
</gene>
<organism evidence="2 3">
    <name type="scientific">Staphylococcus gallinarum</name>
    <dbReference type="NCBI Taxonomy" id="1293"/>
    <lineage>
        <taxon>Bacteria</taxon>
        <taxon>Bacillati</taxon>
        <taxon>Bacillota</taxon>
        <taxon>Bacilli</taxon>
        <taxon>Bacillales</taxon>
        <taxon>Staphylococcaceae</taxon>
        <taxon>Staphylococcus</taxon>
    </lineage>
</organism>
<sequence>MVGTFKSLKIKVEAMDLVLASLPVAVIVLIIVWLNNILFDKYLDKKYTRKKVKHNE</sequence>